<evidence type="ECO:0000313" key="3">
    <source>
        <dbReference type="EMBL" id="RMY17104.1"/>
    </source>
</evidence>
<protein>
    <recommendedName>
        <fullName evidence="7">Apple domain-containing protein</fullName>
    </recommendedName>
</protein>
<evidence type="ECO:0000313" key="4">
    <source>
        <dbReference type="EMBL" id="RMY31089.1"/>
    </source>
</evidence>
<keyword evidence="2" id="KW-0732">Signal</keyword>
<feature type="signal peptide" evidence="2">
    <location>
        <begin position="1"/>
        <end position="24"/>
    </location>
</feature>
<feature type="region of interest" description="Disordered" evidence="1">
    <location>
        <begin position="250"/>
        <end position="303"/>
    </location>
</feature>
<dbReference type="Proteomes" id="UP000276864">
    <property type="component" value="Unassembled WGS sequence"/>
</dbReference>
<evidence type="ECO:0000256" key="1">
    <source>
        <dbReference type="SAM" id="MobiDB-lite"/>
    </source>
</evidence>
<evidence type="ECO:0008006" key="7">
    <source>
        <dbReference type="Google" id="ProtNLM"/>
    </source>
</evidence>
<evidence type="ECO:0000313" key="5">
    <source>
        <dbReference type="Proteomes" id="UP000271337"/>
    </source>
</evidence>
<gene>
    <name evidence="4" type="ORF">D0866_07538</name>
    <name evidence="3" type="ORF">D0867_06267</name>
</gene>
<proteinExistence type="predicted"/>
<feature type="compositionally biased region" description="Low complexity" evidence="1">
    <location>
        <begin position="250"/>
        <end position="299"/>
    </location>
</feature>
<dbReference type="Proteomes" id="UP000271337">
    <property type="component" value="Unassembled WGS sequence"/>
</dbReference>
<evidence type="ECO:0000256" key="2">
    <source>
        <dbReference type="SAM" id="SignalP"/>
    </source>
</evidence>
<organism evidence="4 6">
    <name type="scientific">Hortaea werneckii</name>
    <name type="common">Black yeast</name>
    <name type="synonym">Cladosporium werneckii</name>
    <dbReference type="NCBI Taxonomy" id="91943"/>
    <lineage>
        <taxon>Eukaryota</taxon>
        <taxon>Fungi</taxon>
        <taxon>Dikarya</taxon>
        <taxon>Ascomycota</taxon>
        <taxon>Pezizomycotina</taxon>
        <taxon>Dothideomycetes</taxon>
        <taxon>Dothideomycetidae</taxon>
        <taxon>Mycosphaerellales</taxon>
        <taxon>Teratosphaeriaceae</taxon>
        <taxon>Hortaea</taxon>
    </lineage>
</organism>
<reference evidence="5 6" key="1">
    <citation type="journal article" date="2018" name="BMC Genomics">
        <title>Genomic evidence for intraspecific hybridization in a clonal and extremely halotolerant yeast.</title>
        <authorList>
            <person name="Gostincar C."/>
            <person name="Stajich J.E."/>
            <person name="Zupancic J."/>
            <person name="Zalar P."/>
            <person name="Gunde-Cimerman N."/>
        </authorList>
    </citation>
    <scope>NUCLEOTIDE SEQUENCE [LARGE SCALE GENOMIC DNA]</scope>
    <source>
        <strain evidence="4 6">EXF-6651</strain>
        <strain evidence="3 5">EXF-6669</strain>
    </source>
</reference>
<name>A0A3M7AUG4_HORWE</name>
<accession>A0A3M7AUG4</accession>
<evidence type="ECO:0000313" key="6">
    <source>
        <dbReference type="Proteomes" id="UP000276864"/>
    </source>
</evidence>
<dbReference type="OrthoDB" id="3928277at2759"/>
<feature type="chain" id="PRO_5044595811" description="Apple domain-containing protein" evidence="2">
    <location>
        <begin position="25"/>
        <end position="620"/>
    </location>
</feature>
<dbReference type="EMBL" id="QWIM01000773">
    <property type="protein sequence ID" value="RMY31089.1"/>
    <property type="molecule type" value="Genomic_DNA"/>
</dbReference>
<comment type="caution">
    <text evidence="4">The sequence shown here is derived from an EMBL/GenBank/DDBJ whole genome shotgun (WGS) entry which is preliminary data.</text>
</comment>
<dbReference type="EMBL" id="QWIL01000601">
    <property type="protein sequence ID" value="RMY17104.1"/>
    <property type="molecule type" value="Genomic_DNA"/>
</dbReference>
<sequence>MRISRSRPTSPLCGLLSLAAYASAQSSIAAPYDQPASNANANSDTQTLTVGPTLTTTLSIGNGAIVTVQPVTTLLASFPVGGSLTAVANGFSTDSYYVYSTYASSLDMGSGGAVSLCFDCCLWPCITSGIQPQPTGMPNRLAEFGAGAVNRAGFRAGQAVTVPATCPTVVSGTGTTTIYTTHTLTRCDEQPVCPNPGWGIIGQPNSTETYHPGASTVYTTNANGTTSFVQIPTTRTAISVTASMTSGVASSVPSAQSSAPGSSSAQSSGGSSVVASIGTSTTASSGLSSQVPTASSSPTSPYPALPTCPYSDGEVFTDYYGSQFSTQCDTLFTDPILDTQTQVQLSDCILACDKYNRDNIGGTQCRGVSWISGQSEDNCLIFEGTTPTPRPGTWSATLISYVPTPPNTDGNETEPAEPDPITSIGSIITPSTQYGPDYTPVNRLVTTETVTATTVSVSIGVSYLVSYIISTVAGATQTYISYIVSTATALGPTQTETLQLGADATATIYNPGPTVTTYADRTVTQTATLIGPGGTETLREISTALVTTTAPTETTTVYVSPTSSSSSSFCRLYPTEYLNGRVPVRKAKRGIIDGLVDIGGRGAVAAAPVPGSRPRRGGFI</sequence>
<dbReference type="AlphaFoldDB" id="A0A3M7AUG4"/>